<proteinExistence type="predicted"/>
<dbReference type="Proteomes" id="UP001165190">
    <property type="component" value="Unassembled WGS sequence"/>
</dbReference>
<evidence type="ECO:0000256" key="1">
    <source>
        <dbReference type="SAM" id="MobiDB-lite"/>
    </source>
</evidence>
<evidence type="ECO:0000313" key="3">
    <source>
        <dbReference type="Proteomes" id="UP001165190"/>
    </source>
</evidence>
<feature type="compositionally biased region" description="Polar residues" evidence="1">
    <location>
        <begin position="15"/>
        <end position="24"/>
    </location>
</feature>
<dbReference type="PANTHER" id="PTHR37722:SF2">
    <property type="entry name" value="OS01G0167700 PROTEIN"/>
    <property type="match status" value="1"/>
</dbReference>
<dbReference type="EMBL" id="BSYR01000017">
    <property type="protein sequence ID" value="GMI80013.1"/>
    <property type="molecule type" value="Genomic_DNA"/>
</dbReference>
<accession>A0A9W7LXE7</accession>
<name>A0A9W7LXE7_HIBTR</name>
<dbReference type="AlphaFoldDB" id="A0A9W7LXE7"/>
<reference evidence="2" key="1">
    <citation type="submission" date="2023-05" db="EMBL/GenBank/DDBJ databases">
        <title>Genome and transcriptome analyses reveal genes involved in the formation of fine ridges on petal epidermal cells in Hibiscus trionum.</title>
        <authorList>
            <person name="Koshimizu S."/>
            <person name="Masuda S."/>
            <person name="Ishii T."/>
            <person name="Shirasu K."/>
            <person name="Hoshino A."/>
            <person name="Arita M."/>
        </authorList>
    </citation>
    <scope>NUCLEOTIDE SEQUENCE</scope>
    <source>
        <strain evidence="2">Hamamatsu line</strain>
    </source>
</reference>
<feature type="region of interest" description="Disordered" evidence="1">
    <location>
        <begin position="428"/>
        <end position="454"/>
    </location>
</feature>
<gene>
    <name evidence="2" type="ORF">HRI_001670600</name>
</gene>
<feature type="region of interest" description="Disordered" evidence="1">
    <location>
        <begin position="1"/>
        <end position="41"/>
    </location>
</feature>
<organism evidence="2 3">
    <name type="scientific">Hibiscus trionum</name>
    <name type="common">Flower of an hour</name>
    <dbReference type="NCBI Taxonomy" id="183268"/>
    <lineage>
        <taxon>Eukaryota</taxon>
        <taxon>Viridiplantae</taxon>
        <taxon>Streptophyta</taxon>
        <taxon>Embryophyta</taxon>
        <taxon>Tracheophyta</taxon>
        <taxon>Spermatophyta</taxon>
        <taxon>Magnoliopsida</taxon>
        <taxon>eudicotyledons</taxon>
        <taxon>Gunneridae</taxon>
        <taxon>Pentapetalae</taxon>
        <taxon>rosids</taxon>
        <taxon>malvids</taxon>
        <taxon>Malvales</taxon>
        <taxon>Malvaceae</taxon>
        <taxon>Malvoideae</taxon>
        <taxon>Hibiscus</taxon>
    </lineage>
</organism>
<dbReference type="PANTHER" id="PTHR37722">
    <property type="entry name" value="OS01G0167700 PROTEIN"/>
    <property type="match status" value="1"/>
</dbReference>
<sequence length="573" mass="64160">MLQWMGGSRRKVTISRKSTQNRQRQYFEQRKQQKQTAGSEVHVDETSIAGLHHKECQSLDILSLLNVSTVSSEVGSNGKLGAPTMKYQMPKDPATIISSSAPHSVKIKEAGAPPLSYQEELQYPKVSFWDHENPDLNVSNNNLDLRNAATENRSHGKLGASTMKYQMPKDPAIVVSSSAPPYSVNIKEAGAPPSSYQGELQYPKVSFWDHENPDLNVSNSSLDLRNAATENQLSIFDMLINDESEVISERSLVHEAHVAFSVEGLGKSRTETPLHSPKQEGRIHSDECSLRWKTSRQLNSSKCSNYVLNDIELEVDAMIQDMDIPLGGNPSQFSVDITEHCNWKPNLSSFSDNIQLDSLSRNRECSFGDTDISYNIRREDIWDASCLDDDFLHEREDGISWKYWPHKINGNSGDILDYENGEMSDNTFESHHMPRKRDVKGTKLNNLDPSPRRLSSKVGHDFTTLIGVSGRYNPIKRNHDIRDLPDWPLFETGDATDSTSLLSEESCSSSAVHLQLEHIAKAVDIDFSSSSSRCASEVSLPSVGSQVWTEDPFRVSERQPALIDLSNKMVAHV</sequence>
<evidence type="ECO:0000313" key="2">
    <source>
        <dbReference type="EMBL" id="GMI80013.1"/>
    </source>
</evidence>
<keyword evidence="3" id="KW-1185">Reference proteome</keyword>
<dbReference type="OrthoDB" id="994901at2759"/>
<comment type="caution">
    <text evidence="2">The sequence shown here is derived from an EMBL/GenBank/DDBJ whole genome shotgun (WGS) entry which is preliminary data.</text>
</comment>
<protein>
    <submittedName>
        <fullName evidence="2">Uncharacterized protein</fullName>
    </submittedName>
</protein>